<reference evidence="2" key="1">
    <citation type="journal article" date="2005" name="Genome Res.">
        <title>Gene and alternative splicing annotation with AIR.</title>
        <authorList>
            <person name="Florea L."/>
            <person name="Di Francesco V."/>
            <person name="Miller J."/>
            <person name="Turner R."/>
            <person name="Yao A."/>
            <person name="Harris M."/>
            <person name="Walenz B."/>
            <person name="Mobarry C."/>
            <person name="Merkulov G.V."/>
            <person name="Charlab R."/>
            <person name="Dew I."/>
            <person name="Deng Z."/>
            <person name="Istrail S."/>
            <person name="Li P."/>
            <person name="Sutton G."/>
        </authorList>
    </citation>
    <scope>NUCLEOTIDE SEQUENCE</scope>
    <source>
        <strain evidence="2">BN</strain>
    </source>
</reference>
<organism evidence="2">
    <name type="scientific">Rattus norvegicus</name>
    <name type="common">Rat</name>
    <dbReference type="NCBI Taxonomy" id="10116"/>
    <lineage>
        <taxon>Eukaryota</taxon>
        <taxon>Metazoa</taxon>
        <taxon>Chordata</taxon>
        <taxon>Craniata</taxon>
        <taxon>Vertebrata</taxon>
        <taxon>Euteleostomi</taxon>
        <taxon>Mammalia</taxon>
        <taxon>Eutheria</taxon>
        <taxon>Euarchontoglires</taxon>
        <taxon>Glires</taxon>
        <taxon>Rodentia</taxon>
        <taxon>Myomorpha</taxon>
        <taxon>Muroidea</taxon>
        <taxon>Muridae</taxon>
        <taxon>Murinae</taxon>
        <taxon>Rattus</taxon>
    </lineage>
</organism>
<dbReference type="AlphaFoldDB" id="A6KBU4"/>
<accession>A6KBU4</accession>
<protein>
    <submittedName>
        <fullName evidence="2">Hypothetical LOC314467 (Predicted)</fullName>
    </submittedName>
</protein>
<dbReference type="KEGG" id="rno:314467"/>
<feature type="region of interest" description="Disordered" evidence="1">
    <location>
        <begin position="145"/>
        <end position="164"/>
    </location>
</feature>
<evidence type="ECO:0000313" key="2">
    <source>
        <dbReference type="EMBL" id="EDL97437.1"/>
    </source>
</evidence>
<proteinExistence type="predicted"/>
<reference evidence="2" key="2">
    <citation type="submission" date="2005-09" db="EMBL/GenBank/DDBJ databases">
        <authorList>
            <person name="Mural R.J."/>
            <person name="Li P.W."/>
            <person name="Adams M.D."/>
            <person name="Amanatides P.G."/>
            <person name="Baden-Tillson H."/>
            <person name="Barnstead M."/>
            <person name="Chin S.H."/>
            <person name="Dew I."/>
            <person name="Evans C.A."/>
            <person name="Ferriera S."/>
            <person name="Flanigan M."/>
            <person name="Fosler C."/>
            <person name="Glodek A."/>
            <person name="Gu Z."/>
            <person name="Holt R.A."/>
            <person name="Jennings D."/>
            <person name="Kraft C.L."/>
            <person name="Lu F."/>
            <person name="Nguyen T."/>
            <person name="Nusskern D.R."/>
            <person name="Pfannkoch C.M."/>
            <person name="Sitter C."/>
            <person name="Sutton G.G."/>
            <person name="Venter J.C."/>
            <person name="Wang Z."/>
            <person name="Woodage T."/>
            <person name="Zheng X.H."/>
            <person name="Zhong F."/>
        </authorList>
    </citation>
    <scope>NUCLEOTIDE SEQUENCE</scope>
    <source>
        <strain evidence="2">BN</strain>
    </source>
</reference>
<dbReference type="OMA" id="WMKWPKS"/>
<dbReference type="RGD" id="1305627">
    <property type="gene designation" value="Rd3l"/>
</dbReference>
<dbReference type="SMR" id="A6KBU4"/>
<dbReference type="Proteomes" id="UP000234681">
    <property type="component" value="Chromosome 6"/>
</dbReference>
<dbReference type="PANTHER" id="PTHR28489">
    <property type="entry name" value="RENTINAL DEGENERATION 3-LIKE"/>
    <property type="match status" value="1"/>
</dbReference>
<gene>
    <name evidence="3" type="primary">Rd3l</name>
    <name evidence="2" type="synonym">RGD1305627_predicted</name>
    <name evidence="2" type="ORF">rCG_27630</name>
</gene>
<dbReference type="Pfam" id="PF14473">
    <property type="entry name" value="RD3"/>
    <property type="match status" value="1"/>
</dbReference>
<dbReference type="InterPro" id="IPR028092">
    <property type="entry name" value="RD3"/>
</dbReference>
<name>A6KBU4_RAT</name>
<evidence type="ECO:0000313" key="3">
    <source>
        <dbReference type="RGD" id="1305627"/>
    </source>
</evidence>
<dbReference type="EMBL" id="CH474034">
    <property type="protein sequence ID" value="EDL97437.1"/>
    <property type="molecule type" value="Genomic_DNA"/>
</dbReference>
<evidence type="ECO:0000256" key="1">
    <source>
        <dbReference type="SAM" id="MobiDB-lite"/>
    </source>
</evidence>
<dbReference type="PANTHER" id="PTHR28489:SF3">
    <property type="entry name" value="PROTEIN RD3-LIKE"/>
    <property type="match status" value="1"/>
</dbReference>
<sequence>MPFFSWVKWPKPYSDKQARHTGSEAVTKTLLRELKWHLRERERLMNEIEDEQKVKRTGVDYNWLRSYQTPRTIPATEQRQLEVLCSQVQPCQTGTVLSRFRELLAENDVLPWEIVYIFKQVLKDFLSSPDRGGLHAGLWDSDSTCSPALPGESSEGPDKDEIPTISSYVDRNAKNRFPSCSHRAWNLPYYHPPS</sequence>
<dbReference type="AGR" id="RGD:1305627"/>
<dbReference type="GeneID" id="314467"/>
<dbReference type="OrthoDB" id="9944259at2759"/>
<dbReference type="CTD" id="647286"/>
<dbReference type="RefSeq" id="NP_001128032.1">
    <property type="nucleotide sequence ID" value="NM_001134560.1"/>
</dbReference>